<gene>
    <name evidence="1" type="ORF">D7294_28305</name>
</gene>
<name>A0A3A9YLG7_9ACTN</name>
<reference evidence="1 2" key="1">
    <citation type="journal article" date="2014" name="Int. J. Syst. Evol. Microbiol.">
        <title>Streptomyces hoynatensis sp. nov., isolated from deep marine sediment.</title>
        <authorList>
            <person name="Veyisoglu A."/>
            <person name="Sahin N."/>
        </authorList>
    </citation>
    <scope>NUCLEOTIDE SEQUENCE [LARGE SCALE GENOMIC DNA]</scope>
    <source>
        <strain evidence="1 2">KCTC 29097</strain>
    </source>
</reference>
<organism evidence="1 2">
    <name type="scientific">Streptomyces hoynatensis</name>
    <dbReference type="NCBI Taxonomy" id="1141874"/>
    <lineage>
        <taxon>Bacteria</taxon>
        <taxon>Bacillati</taxon>
        <taxon>Actinomycetota</taxon>
        <taxon>Actinomycetes</taxon>
        <taxon>Kitasatosporales</taxon>
        <taxon>Streptomycetaceae</taxon>
        <taxon>Streptomyces</taxon>
    </lineage>
</organism>
<evidence type="ECO:0008006" key="3">
    <source>
        <dbReference type="Google" id="ProtNLM"/>
    </source>
</evidence>
<sequence>MPPGRSLLARAEHFVWLTARVLEQRRFAHLFLDGPPEAVETALAAYRNPDHGFGHALLPDLRGPLSQPLHTVAALQILDETGRCHGRHTERICRYLTSVSTHEGALPAVHPSQRGYPAARFLPIPSTGSDLLATGPAVGLLHRNDVWDAWLFRATDYCWSAIERLGHTHPRQALAALAFLDSAPDRARAETVADRLGGLVRDQRLVVTDPDRAHAFAPPAGYGPDELHFVCDYARSPNSLARRWFSEAELARGVAHLAARQCADGGWPARHPAWAPGSVVEWRPIHTIEALLTLRAFGHDLAAPAPAPPSASP</sequence>
<dbReference type="Proteomes" id="UP000272474">
    <property type="component" value="Unassembled WGS sequence"/>
</dbReference>
<proteinExistence type="predicted"/>
<evidence type="ECO:0000313" key="1">
    <source>
        <dbReference type="EMBL" id="RKN37275.1"/>
    </source>
</evidence>
<protein>
    <recommendedName>
        <fullName evidence="3">Prenyltransferase</fullName>
    </recommendedName>
</protein>
<evidence type="ECO:0000313" key="2">
    <source>
        <dbReference type="Proteomes" id="UP000272474"/>
    </source>
</evidence>
<dbReference type="InterPro" id="IPR008930">
    <property type="entry name" value="Terpenoid_cyclase/PrenylTrfase"/>
</dbReference>
<accession>A0A3A9YLG7</accession>
<keyword evidence="2" id="KW-1185">Reference proteome</keyword>
<dbReference type="AlphaFoldDB" id="A0A3A9YLG7"/>
<dbReference type="EMBL" id="RBAL01000026">
    <property type="protein sequence ID" value="RKN37275.1"/>
    <property type="molecule type" value="Genomic_DNA"/>
</dbReference>
<comment type="caution">
    <text evidence="1">The sequence shown here is derived from an EMBL/GenBank/DDBJ whole genome shotgun (WGS) entry which is preliminary data.</text>
</comment>
<dbReference type="SUPFAM" id="SSF48239">
    <property type="entry name" value="Terpenoid cyclases/Protein prenyltransferases"/>
    <property type="match status" value="1"/>
</dbReference>
<dbReference type="OrthoDB" id="3286086at2"/>